<dbReference type="AlphaFoldDB" id="A0A2L2YKU5"/>
<name>A0A2L2YKU5_PARTP</name>
<dbReference type="EMBL" id="IAAA01032424">
    <property type="protein sequence ID" value="LAA08750.1"/>
    <property type="molecule type" value="mRNA"/>
</dbReference>
<dbReference type="OrthoDB" id="6434586at2759"/>
<reference evidence="1" key="1">
    <citation type="journal article" date="2016" name="Mol. Ecol. Resour.">
        <title>Evaluation of the impact of RNA preservation methods of spiders for de novo transcriptome assembly.</title>
        <authorList>
            <person name="Kono N."/>
            <person name="Nakamura H."/>
            <person name="Ito Y."/>
            <person name="Tomita M."/>
            <person name="Arakawa K."/>
        </authorList>
    </citation>
    <scope>NUCLEOTIDE SEQUENCE</scope>
    <source>
        <tissue evidence="1">Whole body</tissue>
    </source>
</reference>
<evidence type="ECO:0000313" key="1">
    <source>
        <dbReference type="EMBL" id="LAA08748.1"/>
    </source>
</evidence>
<organism evidence="1">
    <name type="scientific">Parasteatoda tepidariorum</name>
    <name type="common">Common house spider</name>
    <name type="synonym">Achaearanea tepidariorum</name>
    <dbReference type="NCBI Taxonomy" id="114398"/>
    <lineage>
        <taxon>Eukaryota</taxon>
        <taxon>Metazoa</taxon>
        <taxon>Ecdysozoa</taxon>
        <taxon>Arthropoda</taxon>
        <taxon>Chelicerata</taxon>
        <taxon>Arachnida</taxon>
        <taxon>Araneae</taxon>
        <taxon>Araneomorphae</taxon>
        <taxon>Entelegynae</taxon>
        <taxon>Araneoidea</taxon>
        <taxon>Theridiidae</taxon>
        <taxon>Parasteatoda</taxon>
    </lineage>
</organism>
<protein>
    <submittedName>
        <fullName evidence="1">Uncharacterized protein</fullName>
    </submittedName>
</protein>
<proteinExistence type="evidence at transcript level"/>
<sequence>MSKKRGCKFNEELSREFPFIESTKIDYMVRCDKCNAEFLVSHGGKNDITKHLATKRHKRFFNNAASSSKLRELRVAKLLHTTEVCSNSWQLFLTLVE</sequence>
<dbReference type="EMBL" id="IAAA01032423">
    <property type="protein sequence ID" value="LAA08748.1"/>
    <property type="molecule type" value="mRNA"/>
</dbReference>
<accession>A0A2L2YKU5</accession>